<dbReference type="GO" id="GO:0003723">
    <property type="term" value="F:RNA binding"/>
    <property type="evidence" value="ECO:0007669"/>
    <property type="project" value="TreeGrafter"/>
</dbReference>
<reference evidence="5" key="1">
    <citation type="journal article" date="2018" name="Nat. Microbiol.">
        <title>Leveraging single-cell genomics to expand the fungal tree of life.</title>
        <authorList>
            <person name="Ahrendt S.R."/>
            <person name="Quandt C.A."/>
            <person name="Ciobanu D."/>
            <person name="Clum A."/>
            <person name="Salamov A."/>
            <person name="Andreopoulos B."/>
            <person name="Cheng J.F."/>
            <person name="Woyke T."/>
            <person name="Pelin A."/>
            <person name="Henrissat B."/>
            <person name="Reynolds N.K."/>
            <person name="Benny G.L."/>
            <person name="Smith M.E."/>
            <person name="James T.Y."/>
            <person name="Grigoriev I.V."/>
        </authorList>
    </citation>
    <scope>NUCLEOTIDE SEQUENCE [LARGE SCALE GENOMIC DNA]</scope>
</reference>
<gene>
    <name evidence="4" type="ORF">BDK51DRAFT_25594</name>
</gene>
<dbReference type="GO" id="GO:0005737">
    <property type="term" value="C:cytoplasm"/>
    <property type="evidence" value="ECO:0007669"/>
    <property type="project" value="TreeGrafter"/>
</dbReference>
<dbReference type="GO" id="GO:0030422">
    <property type="term" value="P:siRNA processing"/>
    <property type="evidence" value="ECO:0007669"/>
    <property type="project" value="TreeGrafter"/>
</dbReference>
<feature type="non-terminal residue" evidence="4">
    <location>
        <position position="320"/>
    </location>
</feature>
<dbReference type="InterPro" id="IPR001650">
    <property type="entry name" value="Helicase_C-like"/>
</dbReference>
<dbReference type="AlphaFoldDB" id="A0A4P9VW90"/>
<organism evidence="4 5">
    <name type="scientific">Blyttiomyces helicus</name>
    <dbReference type="NCBI Taxonomy" id="388810"/>
    <lineage>
        <taxon>Eukaryota</taxon>
        <taxon>Fungi</taxon>
        <taxon>Fungi incertae sedis</taxon>
        <taxon>Chytridiomycota</taxon>
        <taxon>Chytridiomycota incertae sedis</taxon>
        <taxon>Chytridiomycetes</taxon>
        <taxon>Chytridiomycetes incertae sedis</taxon>
        <taxon>Blyttiomyces</taxon>
    </lineage>
</organism>
<keyword evidence="1" id="KW-0378">Hydrolase</keyword>
<name>A0A4P9VW90_9FUNG</name>
<evidence type="ECO:0000256" key="1">
    <source>
        <dbReference type="ARBA" id="ARBA00022801"/>
    </source>
</evidence>
<dbReference type="InterPro" id="IPR027417">
    <property type="entry name" value="P-loop_NTPase"/>
</dbReference>
<feature type="region of interest" description="Disordered" evidence="2">
    <location>
        <begin position="46"/>
        <end position="92"/>
    </location>
</feature>
<protein>
    <recommendedName>
        <fullName evidence="3">Helicase C-terminal domain-containing protein</fullName>
    </recommendedName>
</protein>
<evidence type="ECO:0000259" key="3">
    <source>
        <dbReference type="PROSITE" id="PS51194"/>
    </source>
</evidence>
<dbReference type="SUPFAM" id="SSF52540">
    <property type="entry name" value="P-loop containing nucleoside triphosphate hydrolases"/>
    <property type="match status" value="1"/>
</dbReference>
<feature type="domain" description="Helicase C-terminal" evidence="3">
    <location>
        <begin position="100"/>
        <end position="269"/>
    </location>
</feature>
<dbReference type="GO" id="GO:0004525">
    <property type="term" value="F:ribonuclease III activity"/>
    <property type="evidence" value="ECO:0007669"/>
    <property type="project" value="TreeGrafter"/>
</dbReference>
<feature type="region of interest" description="Disordered" evidence="2">
    <location>
        <begin position="1"/>
        <end position="20"/>
    </location>
</feature>
<dbReference type="PANTHER" id="PTHR14950">
    <property type="entry name" value="DICER-RELATED"/>
    <property type="match status" value="1"/>
</dbReference>
<evidence type="ECO:0000256" key="2">
    <source>
        <dbReference type="SAM" id="MobiDB-lite"/>
    </source>
</evidence>
<dbReference type="Proteomes" id="UP000269721">
    <property type="component" value="Unassembled WGS sequence"/>
</dbReference>
<accession>A0A4P9VW90</accession>
<evidence type="ECO:0000313" key="5">
    <source>
        <dbReference type="Proteomes" id="UP000269721"/>
    </source>
</evidence>
<dbReference type="PANTHER" id="PTHR14950:SF37">
    <property type="entry name" value="ENDORIBONUCLEASE DICER"/>
    <property type="match status" value="1"/>
</dbReference>
<proteinExistence type="predicted"/>
<sequence>MEKLEKRMADADLHNENKRREEATLLADIRKAAATLGVWAAASLAQERTTLPVGSPHPGPIPPKKRRREADPSDDDSQAPDTPPDPVQITDADVSPKVLTLLRLLEEHESDEMIQSCARDFRALIHVEHRNTAKVLSEIIALIAPSRFPSITATFLPAYGPRADGGSRSKSGMVRDKLAMEMFRRGEKNLVVLGLAGEERPDIPTCSLVIFFDPPGTQQSFFRARDRVRDSSDSQFIVMVPRGDSTVLRKFAESRTAHTAVRAAAAAAAARRGARPIAAPIDRVLRSDTDEDVIVALLGSHESALITDAGKSITATAARD</sequence>
<dbReference type="Gene3D" id="3.40.50.300">
    <property type="entry name" value="P-loop containing nucleotide triphosphate hydrolases"/>
    <property type="match status" value="1"/>
</dbReference>
<dbReference type="PROSITE" id="PS51194">
    <property type="entry name" value="HELICASE_CTER"/>
    <property type="match status" value="1"/>
</dbReference>
<evidence type="ECO:0000313" key="4">
    <source>
        <dbReference type="EMBL" id="RKO83115.1"/>
    </source>
</evidence>
<dbReference type="EMBL" id="ML001643">
    <property type="protein sequence ID" value="RKO83115.1"/>
    <property type="molecule type" value="Genomic_DNA"/>
</dbReference>
<dbReference type="GO" id="GO:0005634">
    <property type="term" value="C:nucleus"/>
    <property type="evidence" value="ECO:0007669"/>
    <property type="project" value="TreeGrafter"/>
</dbReference>
<keyword evidence="5" id="KW-1185">Reference proteome</keyword>
<dbReference type="OrthoDB" id="416741at2759"/>